<dbReference type="InterPro" id="IPR032710">
    <property type="entry name" value="NTF2-like_dom_sf"/>
</dbReference>
<protein>
    <submittedName>
        <fullName evidence="2">Uncharacterized protein (TIGR02246 family)</fullName>
    </submittedName>
</protein>
<reference evidence="2 3" key="1">
    <citation type="submission" date="2019-03" db="EMBL/GenBank/DDBJ databases">
        <title>Genomic Encyclopedia of Type Strains, Phase IV (KMG-IV): sequencing the most valuable type-strain genomes for metagenomic binning, comparative biology and taxonomic classification.</title>
        <authorList>
            <person name="Goeker M."/>
        </authorList>
    </citation>
    <scope>NUCLEOTIDE SEQUENCE [LARGE SCALE GENOMIC DNA]</scope>
    <source>
        <strain evidence="2 3">DSM 26377</strain>
    </source>
</reference>
<dbReference type="Gene3D" id="3.10.450.50">
    <property type="match status" value="1"/>
</dbReference>
<evidence type="ECO:0000313" key="2">
    <source>
        <dbReference type="EMBL" id="TDU28548.1"/>
    </source>
</evidence>
<accession>A0A4R7P4G9</accession>
<gene>
    <name evidence="2" type="ORF">DFR24_2921</name>
</gene>
<feature type="domain" description="DUF4440" evidence="1">
    <location>
        <begin position="16"/>
        <end position="123"/>
    </location>
</feature>
<dbReference type="InterPro" id="IPR027843">
    <property type="entry name" value="DUF4440"/>
</dbReference>
<sequence>MSNNVPQDSEPMNALLAREVERGRALVEQDFDRLADLFDDDLVYAHTSGVTQNRTEYLAYAREVFEFLEVRRGTLKIRSLADDVAVMSGPMTYVLRRRGESETQVLEAVAMQVWTRRDETWRMVAFQATRKP</sequence>
<proteinExistence type="predicted"/>
<keyword evidence="3" id="KW-1185">Reference proteome</keyword>
<dbReference type="EMBL" id="SOBT01000009">
    <property type="protein sequence ID" value="TDU28548.1"/>
    <property type="molecule type" value="Genomic_DNA"/>
</dbReference>
<evidence type="ECO:0000313" key="3">
    <source>
        <dbReference type="Proteomes" id="UP000295341"/>
    </source>
</evidence>
<dbReference type="SUPFAM" id="SSF54427">
    <property type="entry name" value="NTF2-like"/>
    <property type="match status" value="1"/>
</dbReference>
<dbReference type="AlphaFoldDB" id="A0A4R7P4G9"/>
<organism evidence="2 3">
    <name type="scientific">Panacagrimonas perspica</name>
    <dbReference type="NCBI Taxonomy" id="381431"/>
    <lineage>
        <taxon>Bacteria</taxon>
        <taxon>Pseudomonadati</taxon>
        <taxon>Pseudomonadota</taxon>
        <taxon>Gammaproteobacteria</taxon>
        <taxon>Nevskiales</taxon>
        <taxon>Nevskiaceae</taxon>
        <taxon>Panacagrimonas</taxon>
    </lineage>
</organism>
<name>A0A4R7P4G9_9GAMM</name>
<dbReference type="Proteomes" id="UP000295341">
    <property type="component" value="Unassembled WGS sequence"/>
</dbReference>
<dbReference type="RefSeq" id="WP_133882087.1">
    <property type="nucleotide sequence ID" value="NZ_MWIN01000024.1"/>
</dbReference>
<comment type="caution">
    <text evidence="2">The sequence shown here is derived from an EMBL/GenBank/DDBJ whole genome shotgun (WGS) entry which is preliminary data.</text>
</comment>
<dbReference type="Pfam" id="PF14534">
    <property type="entry name" value="DUF4440"/>
    <property type="match status" value="1"/>
</dbReference>
<evidence type="ECO:0000259" key="1">
    <source>
        <dbReference type="Pfam" id="PF14534"/>
    </source>
</evidence>
<dbReference type="OrthoDB" id="5146008at2"/>